<dbReference type="PANTHER" id="PTHR30329:SF21">
    <property type="entry name" value="LIPOPROTEIN YIAD-RELATED"/>
    <property type="match status" value="1"/>
</dbReference>
<comment type="caution">
    <text evidence="3">The sequence shown here is derived from an EMBL/GenBank/DDBJ whole genome shotgun (WGS) entry which is preliminary data.</text>
</comment>
<evidence type="ECO:0000256" key="1">
    <source>
        <dbReference type="PROSITE-ProRule" id="PRU00473"/>
    </source>
</evidence>
<dbReference type="RefSeq" id="WP_241348170.1">
    <property type="nucleotide sequence ID" value="NZ_JAKZGP010000023.1"/>
</dbReference>
<evidence type="ECO:0000313" key="4">
    <source>
        <dbReference type="Proteomes" id="UP001165489"/>
    </source>
</evidence>
<proteinExistence type="predicted"/>
<evidence type="ECO:0000313" key="3">
    <source>
        <dbReference type="EMBL" id="MCH7409813.1"/>
    </source>
</evidence>
<dbReference type="PROSITE" id="PS51123">
    <property type="entry name" value="OMPA_2"/>
    <property type="match status" value="1"/>
</dbReference>
<gene>
    <name evidence="3" type="ORF">MM239_10440</name>
</gene>
<keyword evidence="4" id="KW-1185">Reference proteome</keyword>
<reference evidence="3" key="1">
    <citation type="submission" date="2022-03" db="EMBL/GenBank/DDBJ databases">
        <title>De novo assembled genomes of Belliella spp. (Cyclobacteriaceae) strains.</title>
        <authorList>
            <person name="Szabo A."/>
            <person name="Korponai K."/>
            <person name="Felfoldi T."/>
        </authorList>
    </citation>
    <scope>NUCLEOTIDE SEQUENCE</scope>
    <source>
        <strain evidence="3">DSM 111904</strain>
    </source>
</reference>
<feature type="domain" description="OmpA-like" evidence="2">
    <location>
        <begin position="514"/>
        <end position="640"/>
    </location>
</feature>
<dbReference type="InterPro" id="IPR050330">
    <property type="entry name" value="Bact_OuterMem_StrucFunc"/>
</dbReference>
<dbReference type="Proteomes" id="UP001165489">
    <property type="component" value="Unassembled WGS sequence"/>
</dbReference>
<dbReference type="PANTHER" id="PTHR30329">
    <property type="entry name" value="STATOR ELEMENT OF FLAGELLAR MOTOR COMPLEX"/>
    <property type="match status" value="1"/>
</dbReference>
<evidence type="ECO:0000259" key="2">
    <source>
        <dbReference type="PROSITE" id="PS51123"/>
    </source>
</evidence>
<accession>A0ABS9V0E4</accession>
<dbReference type="Gene3D" id="3.30.1330.60">
    <property type="entry name" value="OmpA-like domain"/>
    <property type="match status" value="1"/>
</dbReference>
<dbReference type="SUPFAM" id="SSF48452">
    <property type="entry name" value="TPR-like"/>
    <property type="match status" value="1"/>
</dbReference>
<sequence length="640" mass="72522">MKRFQIYILTILLFSVGFVNAQVLQTQEKRKIAEANIAFQNSDYLLAIDHFKSSLKIKETKEAIQGLSLSHYQIKNFEAAVEGYSYLRSNYELSTEDIIPFFESLVRLGDFEQAKTLYQFAKFTNRITLENQALTKMQVVIENNLNQVNSGISNELSAFTNLNSKYRDFGLRIYDGYHYFVSNRPNKFFAGTGNPYESLSFNAYRQETGQNDGNVEQVPFIKDKIQHGSLSFSDQFVFYAASQLEETSGIKKLLSNEEDASFPEIFFREKLKNGSYGPEKKLFNKSKRKFAMIDPFWDEERELLIFSSDMPGGHGGLDLYSVQYLGGLKWSDPVNLGSKINSKQDERSPFVKSGVLYFSSNGQGGYGGYDIFSTKITDNQYSNPENLSPPINSHGDDLFYGLYEKEDEEIAVLSSNRNGDDDLYYLQNASNQQDIIQVRLFDKAYNTPIRDEKVNIANNIDSKEILTNSNGELQLSLQNDLKDTIEVNYLLVAGFEVLKIDLPDSLDTNTKLNLGLNKIKAESKLLFNGGFTSKEQLSLEANEEVLHVLFLTLNHNPKLKVKIIAHTDSRGTPAANKRKSDKRAAEVKSYLREKGIEASRITTMGLGATKLLNDCIPGLPCSDSEHIENDRIEIEFVLEN</sequence>
<keyword evidence="1" id="KW-0472">Membrane</keyword>
<dbReference type="EMBL" id="JAKZGP010000023">
    <property type="protein sequence ID" value="MCH7409813.1"/>
    <property type="molecule type" value="Genomic_DNA"/>
</dbReference>
<protein>
    <submittedName>
        <fullName evidence="3">OmpA family protein</fullName>
    </submittedName>
</protein>
<dbReference type="InterPro" id="IPR006665">
    <property type="entry name" value="OmpA-like"/>
</dbReference>
<organism evidence="3 4">
    <name type="scientific">Belliella filtrata</name>
    <dbReference type="NCBI Taxonomy" id="2923435"/>
    <lineage>
        <taxon>Bacteria</taxon>
        <taxon>Pseudomonadati</taxon>
        <taxon>Bacteroidota</taxon>
        <taxon>Cytophagia</taxon>
        <taxon>Cytophagales</taxon>
        <taxon>Cyclobacteriaceae</taxon>
        <taxon>Belliella</taxon>
    </lineage>
</organism>
<dbReference type="InterPro" id="IPR011990">
    <property type="entry name" value="TPR-like_helical_dom_sf"/>
</dbReference>
<dbReference type="SUPFAM" id="SSF103088">
    <property type="entry name" value="OmpA-like"/>
    <property type="match status" value="1"/>
</dbReference>
<name>A0ABS9V0E4_9BACT</name>
<dbReference type="CDD" id="cd07185">
    <property type="entry name" value="OmpA_C-like"/>
    <property type="match status" value="1"/>
</dbReference>
<dbReference type="InterPro" id="IPR036737">
    <property type="entry name" value="OmpA-like_sf"/>
</dbReference>
<dbReference type="Pfam" id="PF00691">
    <property type="entry name" value="OmpA"/>
    <property type="match status" value="1"/>
</dbReference>